<feature type="compositionally biased region" description="Acidic residues" evidence="1">
    <location>
        <begin position="72"/>
        <end position="91"/>
    </location>
</feature>
<feature type="region of interest" description="Disordered" evidence="1">
    <location>
        <begin position="67"/>
        <end position="91"/>
    </location>
</feature>
<name>A0A8T1X122_9STRA</name>
<accession>A0A8T1X122</accession>
<dbReference type="EMBL" id="JAGDFL010000044">
    <property type="protein sequence ID" value="KAG7399827.1"/>
    <property type="molecule type" value="Genomic_DNA"/>
</dbReference>
<gene>
    <name evidence="2" type="ORF">PHYBOEH_007826</name>
</gene>
<dbReference type="AlphaFoldDB" id="A0A8T1X122"/>
<evidence type="ECO:0000256" key="1">
    <source>
        <dbReference type="SAM" id="MobiDB-lite"/>
    </source>
</evidence>
<sequence>MGAKCKTPVVDFGVTVSVAFDDDEDRNKDNDDELALEAADSAERDAVALLPESSRLAFSRELPIDFRSLDETVSDPEPDINTADSDDEDDEKELLMLPVSPEPEPKFEFELSIGISTELKLEVVLEPFDDALKLEDPDAAETFPEKLPDDDMPTGPVVL</sequence>
<reference evidence="2" key="1">
    <citation type="submission" date="2021-02" db="EMBL/GenBank/DDBJ databases">
        <authorList>
            <person name="Palmer J.M."/>
        </authorList>
    </citation>
    <scope>NUCLEOTIDE SEQUENCE</scope>
    <source>
        <strain evidence="2">SCRP23</strain>
    </source>
</reference>
<comment type="caution">
    <text evidence="2">The sequence shown here is derived from an EMBL/GenBank/DDBJ whole genome shotgun (WGS) entry which is preliminary data.</text>
</comment>
<evidence type="ECO:0000313" key="3">
    <source>
        <dbReference type="Proteomes" id="UP000693981"/>
    </source>
</evidence>
<protein>
    <submittedName>
        <fullName evidence="2">Uncharacterized protein</fullName>
    </submittedName>
</protein>
<dbReference type="Proteomes" id="UP000693981">
    <property type="component" value="Unassembled WGS sequence"/>
</dbReference>
<proteinExistence type="predicted"/>
<keyword evidence="3" id="KW-1185">Reference proteome</keyword>
<evidence type="ECO:0000313" key="2">
    <source>
        <dbReference type="EMBL" id="KAG7399827.1"/>
    </source>
</evidence>
<feature type="region of interest" description="Disordered" evidence="1">
    <location>
        <begin position="135"/>
        <end position="159"/>
    </location>
</feature>
<organism evidence="2 3">
    <name type="scientific">Phytophthora boehmeriae</name>
    <dbReference type="NCBI Taxonomy" id="109152"/>
    <lineage>
        <taxon>Eukaryota</taxon>
        <taxon>Sar</taxon>
        <taxon>Stramenopiles</taxon>
        <taxon>Oomycota</taxon>
        <taxon>Peronosporomycetes</taxon>
        <taxon>Peronosporales</taxon>
        <taxon>Peronosporaceae</taxon>
        <taxon>Phytophthora</taxon>
    </lineage>
</organism>